<evidence type="ECO:0000259" key="7">
    <source>
        <dbReference type="Pfam" id="PF00482"/>
    </source>
</evidence>
<keyword evidence="3 6" id="KW-0812">Transmembrane</keyword>
<dbReference type="Pfam" id="PF00482">
    <property type="entry name" value="T2SSF"/>
    <property type="match status" value="1"/>
</dbReference>
<sequence length="193" mass="20678">MGLLLTMSCLCLLGALGLLVFTRVRARAAAGQKREERVACPHSRPRTEPSHLSLAPALYLELAATMLDTGLSVPATLQRLGQLEAGRYESFLDGVVSALFTGASWKQAWGHAVPEELTELRDTLGLTLSTGAPSAQLVRALAARERRHRQRIHEKAAARLAVKLVVPLGACSLPSFICLGVVPVLIALLPAIF</sequence>
<comment type="subcellular location">
    <subcellularLocation>
        <location evidence="1">Cell membrane</location>
        <topology evidence="1">Multi-pass membrane protein</topology>
    </subcellularLocation>
</comment>
<dbReference type="AlphaFoldDB" id="A0A1Y1RNL4"/>
<accession>A0A1Y1RNL4</accession>
<feature type="transmembrane region" description="Helical" evidence="6">
    <location>
        <begin position="173"/>
        <end position="192"/>
    </location>
</feature>
<protein>
    <recommendedName>
        <fullName evidence="7">Type II secretion system protein GspF domain-containing protein</fullName>
    </recommendedName>
</protein>
<reference evidence="8 9" key="1">
    <citation type="submission" date="2016-05" db="EMBL/GenBank/DDBJ databases">
        <title>Draft genome sequence of a porcine commensal Rothia nasimurium.</title>
        <authorList>
            <person name="Gaiser R.A."/>
            <person name="Van Baarlen P."/>
            <person name="Wells J.M."/>
        </authorList>
    </citation>
    <scope>NUCLEOTIDE SEQUENCE [LARGE SCALE GENOMIC DNA]</scope>
    <source>
        <strain evidence="8 9">PT-32</strain>
    </source>
</reference>
<dbReference type="OrthoDB" id="3267562at2"/>
<keyword evidence="4 6" id="KW-1133">Transmembrane helix</keyword>
<comment type="caution">
    <text evidence="8">The sequence shown here is derived from an EMBL/GenBank/DDBJ whole genome shotgun (WGS) entry which is preliminary data.</text>
</comment>
<feature type="domain" description="Type II secretion system protein GspF" evidence="7">
    <location>
        <begin position="60"/>
        <end position="178"/>
    </location>
</feature>
<dbReference type="Proteomes" id="UP000192359">
    <property type="component" value="Unassembled WGS sequence"/>
</dbReference>
<evidence type="ECO:0000256" key="5">
    <source>
        <dbReference type="ARBA" id="ARBA00023136"/>
    </source>
</evidence>
<keyword evidence="5 6" id="KW-0472">Membrane</keyword>
<keyword evidence="2" id="KW-1003">Cell membrane</keyword>
<evidence type="ECO:0000256" key="3">
    <source>
        <dbReference type="ARBA" id="ARBA00022692"/>
    </source>
</evidence>
<keyword evidence="9" id="KW-1185">Reference proteome</keyword>
<name>A0A1Y1RNL4_9MICC</name>
<gene>
    <name evidence="8" type="ORF">A7979_03535</name>
</gene>
<dbReference type="InterPro" id="IPR018076">
    <property type="entry name" value="T2SS_GspF_dom"/>
</dbReference>
<evidence type="ECO:0000313" key="8">
    <source>
        <dbReference type="EMBL" id="ORC16408.1"/>
    </source>
</evidence>
<dbReference type="GO" id="GO:0005886">
    <property type="term" value="C:plasma membrane"/>
    <property type="evidence" value="ECO:0007669"/>
    <property type="project" value="UniProtKB-SubCell"/>
</dbReference>
<evidence type="ECO:0000256" key="6">
    <source>
        <dbReference type="SAM" id="Phobius"/>
    </source>
</evidence>
<evidence type="ECO:0000256" key="1">
    <source>
        <dbReference type="ARBA" id="ARBA00004651"/>
    </source>
</evidence>
<dbReference type="EMBL" id="LXWF01000040">
    <property type="protein sequence ID" value="ORC16408.1"/>
    <property type="molecule type" value="Genomic_DNA"/>
</dbReference>
<evidence type="ECO:0000256" key="2">
    <source>
        <dbReference type="ARBA" id="ARBA00022475"/>
    </source>
</evidence>
<dbReference type="RefSeq" id="WP_083091981.1">
    <property type="nucleotide sequence ID" value="NZ_LXWF01000040.1"/>
</dbReference>
<organism evidence="8 9">
    <name type="scientific">Rothia nasimurium</name>
    <dbReference type="NCBI Taxonomy" id="85336"/>
    <lineage>
        <taxon>Bacteria</taxon>
        <taxon>Bacillati</taxon>
        <taxon>Actinomycetota</taxon>
        <taxon>Actinomycetes</taxon>
        <taxon>Micrococcales</taxon>
        <taxon>Micrococcaceae</taxon>
        <taxon>Rothia</taxon>
    </lineage>
</organism>
<evidence type="ECO:0000256" key="4">
    <source>
        <dbReference type="ARBA" id="ARBA00022989"/>
    </source>
</evidence>
<evidence type="ECO:0000313" key="9">
    <source>
        <dbReference type="Proteomes" id="UP000192359"/>
    </source>
</evidence>
<proteinExistence type="predicted"/>